<feature type="region of interest" description="Disordered" evidence="2">
    <location>
        <begin position="509"/>
        <end position="540"/>
    </location>
</feature>
<name>A0A093W1U4_TALMA</name>
<feature type="compositionally biased region" description="Acidic residues" evidence="2">
    <location>
        <begin position="518"/>
        <end position="531"/>
    </location>
</feature>
<dbReference type="PANTHER" id="PTHR38422:SF1">
    <property type="entry name" value="SOMETHING ABOUT SILENCING PROTEIN 4"/>
    <property type="match status" value="1"/>
</dbReference>
<dbReference type="eggNOG" id="ENOG502RYH0">
    <property type="taxonomic scope" value="Eukaryota"/>
</dbReference>
<evidence type="ECO:0000259" key="3">
    <source>
        <dbReference type="Pfam" id="PF15460"/>
    </source>
</evidence>
<comment type="caution">
    <text evidence="4">The sequence shown here is derived from an EMBL/GenBank/DDBJ whole genome shotgun (WGS) entry which is preliminary data.</text>
</comment>
<dbReference type="HOGENOM" id="CLU_011914_2_1_1"/>
<feature type="region of interest" description="Disordered" evidence="2">
    <location>
        <begin position="345"/>
        <end position="369"/>
    </location>
</feature>
<feature type="region of interest" description="Disordered" evidence="2">
    <location>
        <begin position="564"/>
        <end position="635"/>
    </location>
</feature>
<sequence>MVGTSRSSIKDSVRSHQAHAKKSILLESQQLRDEENGNDCSNNNDRDQDDDEDEDELQVTQNPTNGRTVNTKKPRKMLATSKSLPNLMAHTINSTTSSIKRPRISSSTSPSPPPSHPPLSHAPRSTPRRPPKRAPLTKRHPLDSQQTTLDKFFGGNTIKDNNTRAETETQRPTKKARLDRDGDAAIGAHVTTSSSTATTNQQYPDNRESPDPLNVISSPPNGDRVRTRQRSNTLATSTTTAGNSTIPTETTTSRSLRHKAHPVIIADDATTTKAKNDAGVDAKSKPTNSTTQAPEKRSLRSHDGGSRSRSELALYFPNYEQIISLEPVKTEFLAPETNVTILDDLTESPLPLPTLQSGSPSRTRKQRKSIEQISPFGNPLINLHGVEKVELPKVEDSDSVVTDPLSDDVYFKAHRRHERQEKQLRNIEKERAQHEKIQLDRLLDELQGHDWLRVMGISGITDTEKKLYEPKRDYFVKEVSALINKFHMWKEEEKRRKHEREQTLLEAANAAAEKEAEQADDEDLFESEEVDEKPSSDIDSSDLDAAAAQQLLQEAQSATATVTVTGATTSSPSTPAHPQPRRRLVDELTSTPPKSRSQHHRTNSKQSVQATTNQASPTSPQTHHHEIEEYDENKPFTSFYRKRHLRDAAFSSSRRGGRNRSAFGQPIPEIIEEREFELPPDILTSDIVLSLERKRRRLKRESRG</sequence>
<reference evidence="4" key="1">
    <citation type="journal article" date="2014" name="PLoS Genet.">
        <title>Signature Gene Expression Reveals Novel Clues to the Molecular Mechanisms of Dimorphic Transition in Penicillium marneffei.</title>
        <authorList>
            <person name="Yang E."/>
            <person name="Wang G."/>
            <person name="Cai J."/>
            <person name="Woo P.C."/>
            <person name="Lau S.K."/>
            <person name="Yuen K.-Y."/>
            <person name="Chow W.-N."/>
            <person name="Lin X."/>
        </authorList>
    </citation>
    <scope>NUCLEOTIDE SEQUENCE [LARGE SCALE GENOMIC DNA]</scope>
    <source>
        <strain evidence="4">PM1</strain>
    </source>
</reference>
<dbReference type="InterPro" id="IPR038988">
    <property type="entry name" value="Sas4"/>
</dbReference>
<keyword evidence="1" id="KW-0175">Coiled coil</keyword>
<feature type="region of interest" description="Disordered" evidence="2">
    <location>
        <begin position="1"/>
        <end position="308"/>
    </location>
</feature>
<feature type="compositionally biased region" description="Polar residues" evidence="2">
    <location>
        <begin position="58"/>
        <end position="69"/>
    </location>
</feature>
<feature type="compositionally biased region" description="Basic and acidic residues" evidence="2">
    <location>
        <begin position="161"/>
        <end position="183"/>
    </location>
</feature>
<gene>
    <name evidence="4" type="ORF">GQ26_0022310</name>
</gene>
<feature type="compositionally biased region" description="Acidic residues" evidence="2">
    <location>
        <begin position="47"/>
        <end position="57"/>
    </location>
</feature>
<keyword evidence="4" id="KW-0489">Methyltransferase</keyword>
<dbReference type="AlphaFoldDB" id="A0A093W1U4"/>
<feature type="coiled-coil region" evidence="1">
    <location>
        <begin position="410"/>
        <end position="449"/>
    </location>
</feature>
<feature type="compositionally biased region" description="Basic residues" evidence="2">
    <location>
        <begin position="126"/>
        <end position="139"/>
    </location>
</feature>
<organism evidence="4">
    <name type="scientific">Talaromyces marneffei PM1</name>
    <dbReference type="NCBI Taxonomy" id="1077442"/>
    <lineage>
        <taxon>Eukaryota</taxon>
        <taxon>Fungi</taxon>
        <taxon>Dikarya</taxon>
        <taxon>Ascomycota</taxon>
        <taxon>Pezizomycotina</taxon>
        <taxon>Eurotiomycetes</taxon>
        <taxon>Eurotiomycetidae</taxon>
        <taxon>Eurotiales</taxon>
        <taxon>Trichocomaceae</taxon>
        <taxon>Talaromyces</taxon>
        <taxon>Talaromyces sect. Talaromyces</taxon>
    </lineage>
</organism>
<dbReference type="GO" id="GO:0033255">
    <property type="term" value="C:SAS acetyltransferase complex"/>
    <property type="evidence" value="ECO:0007669"/>
    <property type="project" value="InterPro"/>
</dbReference>
<evidence type="ECO:0000256" key="2">
    <source>
        <dbReference type="SAM" id="MobiDB-lite"/>
    </source>
</evidence>
<feature type="compositionally biased region" description="Polar residues" evidence="2">
    <location>
        <begin position="604"/>
        <end position="621"/>
    </location>
</feature>
<proteinExistence type="predicted"/>
<dbReference type="GO" id="GO:0008168">
    <property type="term" value="F:methyltransferase activity"/>
    <property type="evidence" value="ECO:0007669"/>
    <property type="project" value="UniProtKB-KW"/>
</dbReference>
<keyword evidence="4" id="KW-0808">Transferase</keyword>
<dbReference type="Pfam" id="PF15460">
    <property type="entry name" value="SAS4"/>
    <property type="match status" value="1"/>
</dbReference>
<feature type="compositionally biased region" description="Basic and acidic residues" evidence="2">
    <location>
        <begin position="274"/>
        <end position="284"/>
    </location>
</feature>
<feature type="domain" description="Something about silencing protein 4" evidence="3">
    <location>
        <begin position="403"/>
        <end position="498"/>
    </location>
</feature>
<evidence type="ECO:0000313" key="4">
    <source>
        <dbReference type="EMBL" id="KFX52836.1"/>
    </source>
</evidence>
<dbReference type="InterPro" id="IPR029184">
    <property type="entry name" value="Sas4_dom"/>
</dbReference>
<feature type="compositionally biased region" description="Polar residues" evidence="2">
    <location>
        <begin position="230"/>
        <end position="254"/>
    </location>
</feature>
<dbReference type="GO" id="GO:0032259">
    <property type="term" value="P:methylation"/>
    <property type="evidence" value="ECO:0007669"/>
    <property type="project" value="UniProtKB-KW"/>
</dbReference>
<dbReference type="EMBL" id="JPOX01000002">
    <property type="protein sequence ID" value="KFX52836.1"/>
    <property type="molecule type" value="Genomic_DNA"/>
</dbReference>
<accession>A0A093W1U4</accession>
<feature type="compositionally biased region" description="Basic and acidic residues" evidence="2">
    <location>
        <begin position="294"/>
        <end position="308"/>
    </location>
</feature>
<feature type="compositionally biased region" description="Low complexity" evidence="2">
    <location>
        <begin position="564"/>
        <end position="576"/>
    </location>
</feature>
<dbReference type="GO" id="GO:0004402">
    <property type="term" value="F:histone acetyltransferase activity"/>
    <property type="evidence" value="ECO:0007669"/>
    <property type="project" value="TreeGrafter"/>
</dbReference>
<protein>
    <submittedName>
        <fullName evidence="4">Methylated-DNA--protein-cysteine methyltransferase</fullName>
    </submittedName>
</protein>
<evidence type="ECO:0000256" key="1">
    <source>
        <dbReference type="SAM" id="Coils"/>
    </source>
</evidence>
<dbReference type="PANTHER" id="PTHR38422">
    <property type="entry name" value="SOMETHING ABOUT SILENCING PROTEIN 4"/>
    <property type="match status" value="1"/>
</dbReference>
<feature type="compositionally biased region" description="Low complexity" evidence="2">
    <location>
        <begin position="94"/>
        <end position="109"/>
    </location>
</feature>